<organism evidence="1 2">
    <name type="scientific">Melastoma candidum</name>
    <dbReference type="NCBI Taxonomy" id="119954"/>
    <lineage>
        <taxon>Eukaryota</taxon>
        <taxon>Viridiplantae</taxon>
        <taxon>Streptophyta</taxon>
        <taxon>Embryophyta</taxon>
        <taxon>Tracheophyta</taxon>
        <taxon>Spermatophyta</taxon>
        <taxon>Magnoliopsida</taxon>
        <taxon>eudicotyledons</taxon>
        <taxon>Gunneridae</taxon>
        <taxon>Pentapetalae</taxon>
        <taxon>rosids</taxon>
        <taxon>malvids</taxon>
        <taxon>Myrtales</taxon>
        <taxon>Melastomataceae</taxon>
        <taxon>Melastomatoideae</taxon>
        <taxon>Melastomateae</taxon>
        <taxon>Melastoma</taxon>
    </lineage>
</organism>
<evidence type="ECO:0000313" key="1">
    <source>
        <dbReference type="EMBL" id="KAI4339196.1"/>
    </source>
</evidence>
<sequence>MDEKAAACPPQNPNSAAPARADGAVAGNNSKEEGELSCSDDGGINASSAIYRKLPNYIVEHLEFDKELQIIEISMTMTSAERALQLVELAVRQFEFT</sequence>
<dbReference type="Proteomes" id="UP001057402">
    <property type="component" value="Chromosome 7"/>
</dbReference>
<accession>A0ACB9NWF2</accession>
<evidence type="ECO:0000313" key="2">
    <source>
        <dbReference type="Proteomes" id="UP001057402"/>
    </source>
</evidence>
<gene>
    <name evidence="1" type="ORF">MLD38_024160</name>
</gene>
<name>A0ACB9NWF2_9MYRT</name>
<protein>
    <submittedName>
        <fullName evidence="1">Uncharacterized protein</fullName>
    </submittedName>
</protein>
<proteinExistence type="predicted"/>
<keyword evidence="2" id="KW-1185">Reference proteome</keyword>
<dbReference type="EMBL" id="CM042886">
    <property type="protein sequence ID" value="KAI4339196.1"/>
    <property type="molecule type" value="Genomic_DNA"/>
</dbReference>
<reference evidence="2" key="1">
    <citation type="journal article" date="2023" name="Front. Plant Sci.">
        <title>Chromosomal-level genome assembly of Melastoma candidum provides insights into trichome evolution.</title>
        <authorList>
            <person name="Zhong Y."/>
            <person name="Wu W."/>
            <person name="Sun C."/>
            <person name="Zou P."/>
            <person name="Liu Y."/>
            <person name="Dai S."/>
            <person name="Zhou R."/>
        </authorList>
    </citation>
    <scope>NUCLEOTIDE SEQUENCE [LARGE SCALE GENOMIC DNA]</scope>
</reference>
<comment type="caution">
    <text evidence="1">The sequence shown here is derived from an EMBL/GenBank/DDBJ whole genome shotgun (WGS) entry which is preliminary data.</text>
</comment>